<evidence type="ECO:0000256" key="1">
    <source>
        <dbReference type="ARBA" id="ARBA00004141"/>
    </source>
</evidence>
<organism evidence="9 10">
    <name type="scientific">Myxozyma melibiosi</name>
    <dbReference type="NCBI Taxonomy" id="54550"/>
    <lineage>
        <taxon>Eukaryota</taxon>
        <taxon>Fungi</taxon>
        <taxon>Dikarya</taxon>
        <taxon>Ascomycota</taxon>
        <taxon>Saccharomycotina</taxon>
        <taxon>Lipomycetes</taxon>
        <taxon>Lipomycetales</taxon>
        <taxon>Lipomycetaceae</taxon>
        <taxon>Myxozyma</taxon>
    </lineage>
</organism>
<keyword evidence="5 8" id="KW-0472">Membrane</keyword>
<reference evidence="9 10" key="1">
    <citation type="submission" date="2024-03" db="EMBL/GenBank/DDBJ databases">
        <title>Genome-scale model development and genomic sequencing of the oleaginous clade Lipomyces.</title>
        <authorList>
            <consortium name="Lawrence Berkeley National Laboratory"/>
            <person name="Czajka J.J."/>
            <person name="Han Y."/>
            <person name="Kim J."/>
            <person name="Mondo S.J."/>
            <person name="Hofstad B.A."/>
            <person name="Robles A."/>
            <person name="Haridas S."/>
            <person name="Riley R."/>
            <person name="LaButti K."/>
            <person name="Pangilinan J."/>
            <person name="Andreopoulos W."/>
            <person name="Lipzen A."/>
            <person name="Yan J."/>
            <person name="Wang M."/>
            <person name="Ng V."/>
            <person name="Grigoriev I.V."/>
            <person name="Spatafora J.W."/>
            <person name="Magnuson J.K."/>
            <person name="Baker S.E."/>
            <person name="Pomraning K.R."/>
        </authorList>
    </citation>
    <scope>NUCLEOTIDE SEQUENCE [LARGE SCALE GENOMIC DNA]</scope>
    <source>
        <strain evidence="9 10">Phaff 52-87</strain>
    </source>
</reference>
<feature type="transmembrane region" description="Helical" evidence="8">
    <location>
        <begin position="182"/>
        <end position="207"/>
    </location>
</feature>
<feature type="compositionally biased region" description="Low complexity" evidence="7">
    <location>
        <begin position="27"/>
        <end position="42"/>
    </location>
</feature>
<dbReference type="Gene3D" id="1.20.1250.20">
    <property type="entry name" value="MFS general substrate transporter like domains"/>
    <property type="match status" value="1"/>
</dbReference>
<dbReference type="Pfam" id="PF00854">
    <property type="entry name" value="PTR2"/>
    <property type="match status" value="1"/>
</dbReference>
<evidence type="ECO:0000256" key="7">
    <source>
        <dbReference type="SAM" id="MobiDB-lite"/>
    </source>
</evidence>
<evidence type="ECO:0000256" key="8">
    <source>
        <dbReference type="SAM" id="Phobius"/>
    </source>
</evidence>
<evidence type="ECO:0000256" key="3">
    <source>
        <dbReference type="ARBA" id="ARBA00022692"/>
    </source>
</evidence>
<dbReference type="PANTHER" id="PTHR11654">
    <property type="entry name" value="OLIGOPEPTIDE TRANSPORTER-RELATED"/>
    <property type="match status" value="1"/>
</dbReference>
<feature type="transmembrane region" description="Helical" evidence="8">
    <location>
        <begin position="345"/>
        <end position="362"/>
    </location>
</feature>
<dbReference type="InterPro" id="IPR000109">
    <property type="entry name" value="POT_fam"/>
</dbReference>
<evidence type="ECO:0000256" key="4">
    <source>
        <dbReference type="ARBA" id="ARBA00022989"/>
    </source>
</evidence>
<proteinExistence type="inferred from homology"/>
<dbReference type="InterPro" id="IPR036259">
    <property type="entry name" value="MFS_trans_sf"/>
</dbReference>
<dbReference type="SUPFAM" id="SSF103473">
    <property type="entry name" value="MFS general substrate transporter"/>
    <property type="match status" value="1"/>
</dbReference>
<evidence type="ECO:0000256" key="5">
    <source>
        <dbReference type="ARBA" id="ARBA00023136"/>
    </source>
</evidence>
<comment type="subcellular location">
    <subcellularLocation>
        <location evidence="1 6">Membrane</location>
        <topology evidence="1 6">Multi-pass membrane protein</topology>
    </subcellularLocation>
</comment>
<keyword evidence="3 6" id="KW-0812">Transmembrane</keyword>
<feature type="transmembrane region" description="Helical" evidence="8">
    <location>
        <begin position="266"/>
        <end position="286"/>
    </location>
</feature>
<keyword evidence="4 8" id="KW-1133">Transmembrane helix</keyword>
<gene>
    <name evidence="9" type="ORF">BZA70DRAFT_299924</name>
</gene>
<feature type="transmembrane region" description="Helical" evidence="8">
    <location>
        <begin position="476"/>
        <end position="496"/>
    </location>
</feature>
<keyword evidence="10" id="KW-1185">Reference proteome</keyword>
<comment type="similarity">
    <text evidence="2 6">Belongs to the major facilitator superfamily. Proton-dependent oligopeptide transporter (POT/PTR) (TC 2.A.17) family.</text>
</comment>
<comment type="caution">
    <text evidence="9">The sequence shown here is derived from an EMBL/GenBank/DDBJ whole genome shotgun (WGS) entry which is preliminary data.</text>
</comment>
<feature type="transmembrane region" description="Helical" evidence="8">
    <location>
        <begin position="155"/>
        <end position="176"/>
    </location>
</feature>
<dbReference type="PROSITE" id="PS01023">
    <property type="entry name" value="PTR2_2"/>
    <property type="match status" value="1"/>
</dbReference>
<accession>A0ABR1F396</accession>
<name>A0ABR1F396_9ASCO</name>
<evidence type="ECO:0000313" key="9">
    <source>
        <dbReference type="EMBL" id="KAK7203538.1"/>
    </source>
</evidence>
<feature type="transmembrane region" description="Helical" evidence="8">
    <location>
        <begin position="392"/>
        <end position="409"/>
    </location>
</feature>
<feature type="transmembrane region" description="Helical" evidence="8">
    <location>
        <begin position="421"/>
        <end position="444"/>
    </location>
</feature>
<dbReference type="InterPro" id="IPR018456">
    <property type="entry name" value="PTR2_symporter_CS"/>
</dbReference>
<dbReference type="PROSITE" id="PS01022">
    <property type="entry name" value="PTR2_1"/>
    <property type="match status" value="1"/>
</dbReference>
<feature type="transmembrane region" description="Helical" evidence="8">
    <location>
        <begin position="228"/>
        <end position="254"/>
    </location>
</feature>
<keyword evidence="6" id="KW-0813">Transport</keyword>
<dbReference type="RefSeq" id="XP_064766571.1">
    <property type="nucleotide sequence ID" value="XM_064914678.1"/>
</dbReference>
<sequence>MAGRMVRPSASQYLPLPSDDVADDDSASPLDTFSASSSASASLRRITSDNDDDDDGISDHDLRTLRRVSDRLPAAAWLVAVVELCERFTYYGLTGPFMNYMQNPAHDSLRPGAIGLGQSRASALNYFFQFWCYVTPIVGAVVADQYLGKFKTISIFAGIYAVGLAIIFGTSFPAAIDAGASLGGLVTAMIVIGLGTGGIKSNVSPLIAEQYTNTKKYIKELKSGERVIVDPAVTIQSLFMIFYLCINVGSLSAIATTELELNVGFWAAYLLPFLFFFVGIFCLIAGHKVYVKKPPTGSVIPHAFRLVVIGAVNRNLNYARPSVRAELGLSAVPWTNHFVDEVSRALVACRVFVFYPIYWLVYGQMLNNFISQAGSMNTHGIPNDIMQNIDPIAIIIFIPICDSFLYPYLRKVGIPFKPITRIFFGFVFAALAMAYAAIVQHMIYTSGPCYEYPLACPASENGQIPNDIHVAVQTPAYFFIALSEIFASVTGLEYAYTKAPASMKSFVMSLFLLTNAFGAAIGIAISPTAKDPDMVWTYTSLAIITLFFGGLFWIIFSKYNKDEDGLNELDAAESDDFTERLQADARGTENIA</sequence>
<feature type="transmembrane region" description="Helical" evidence="8">
    <location>
        <begin position="508"/>
        <end position="529"/>
    </location>
</feature>
<feature type="region of interest" description="Disordered" evidence="7">
    <location>
        <begin position="1"/>
        <end position="59"/>
    </location>
</feature>
<evidence type="ECO:0000313" key="10">
    <source>
        <dbReference type="Proteomes" id="UP001498771"/>
    </source>
</evidence>
<protein>
    <submittedName>
        <fullName evidence="9">MFS peptide transporter</fullName>
    </submittedName>
</protein>
<dbReference type="EMBL" id="JBBJBU010000011">
    <property type="protein sequence ID" value="KAK7203538.1"/>
    <property type="molecule type" value="Genomic_DNA"/>
</dbReference>
<dbReference type="Proteomes" id="UP001498771">
    <property type="component" value="Unassembled WGS sequence"/>
</dbReference>
<feature type="transmembrane region" description="Helical" evidence="8">
    <location>
        <begin position="535"/>
        <end position="556"/>
    </location>
</feature>
<evidence type="ECO:0000256" key="2">
    <source>
        <dbReference type="ARBA" id="ARBA00005982"/>
    </source>
</evidence>
<evidence type="ECO:0000256" key="6">
    <source>
        <dbReference type="RuleBase" id="RU003755"/>
    </source>
</evidence>
<dbReference type="GeneID" id="90040190"/>